<reference evidence="10" key="1">
    <citation type="submission" date="2023-03" db="EMBL/GenBank/DDBJ databases">
        <title>Actinoallomurus iriomotensis NBRC 103681.</title>
        <authorList>
            <person name="Ichikawa N."/>
            <person name="Sato H."/>
            <person name="Tonouchi N."/>
        </authorList>
    </citation>
    <scope>NUCLEOTIDE SEQUENCE</scope>
    <source>
        <strain evidence="10">NBRC 103681</strain>
    </source>
</reference>
<dbReference type="InterPro" id="IPR017871">
    <property type="entry name" value="ABC_transporter-like_CS"/>
</dbReference>
<evidence type="ECO:0000259" key="9">
    <source>
        <dbReference type="PROSITE" id="PS50893"/>
    </source>
</evidence>
<dbReference type="PROSITE" id="PS00211">
    <property type="entry name" value="ABC_TRANSPORTER_1"/>
    <property type="match status" value="1"/>
</dbReference>
<gene>
    <name evidence="10" type="ORF">Airi01_044150</name>
</gene>
<evidence type="ECO:0000256" key="1">
    <source>
        <dbReference type="ARBA" id="ARBA00004202"/>
    </source>
</evidence>
<evidence type="ECO:0000256" key="8">
    <source>
        <dbReference type="SAM" id="MobiDB-lite"/>
    </source>
</evidence>
<keyword evidence="7" id="KW-0472">Membrane</keyword>
<dbReference type="NCBIfam" id="TIGR01727">
    <property type="entry name" value="oligo_HPY"/>
    <property type="match status" value="1"/>
</dbReference>
<dbReference type="GO" id="GO:0015833">
    <property type="term" value="P:peptide transport"/>
    <property type="evidence" value="ECO:0007669"/>
    <property type="project" value="InterPro"/>
</dbReference>
<organism evidence="10 11">
    <name type="scientific">Actinoallomurus iriomotensis</name>
    <dbReference type="NCBI Taxonomy" id="478107"/>
    <lineage>
        <taxon>Bacteria</taxon>
        <taxon>Bacillati</taxon>
        <taxon>Actinomycetota</taxon>
        <taxon>Actinomycetes</taxon>
        <taxon>Streptosporangiales</taxon>
        <taxon>Thermomonosporaceae</taxon>
        <taxon>Actinoallomurus</taxon>
    </lineage>
</organism>
<dbReference type="GO" id="GO:0005886">
    <property type="term" value="C:plasma membrane"/>
    <property type="evidence" value="ECO:0007669"/>
    <property type="project" value="UniProtKB-SubCell"/>
</dbReference>
<feature type="domain" description="ABC transporter" evidence="9">
    <location>
        <begin position="60"/>
        <end position="312"/>
    </location>
</feature>
<dbReference type="Proteomes" id="UP001165135">
    <property type="component" value="Unassembled WGS sequence"/>
</dbReference>
<dbReference type="SMART" id="SM00382">
    <property type="entry name" value="AAA"/>
    <property type="match status" value="1"/>
</dbReference>
<keyword evidence="4" id="KW-1003">Cell membrane</keyword>
<dbReference type="PANTHER" id="PTHR43297">
    <property type="entry name" value="OLIGOPEPTIDE TRANSPORT ATP-BINDING PROTEIN APPD"/>
    <property type="match status" value="1"/>
</dbReference>
<evidence type="ECO:0000256" key="5">
    <source>
        <dbReference type="ARBA" id="ARBA00022741"/>
    </source>
</evidence>
<protein>
    <submittedName>
        <fullName evidence="10">ABC transporter ATP-binding protein</fullName>
    </submittedName>
</protein>
<dbReference type="CDD" id="cd03257">
    <property type="entry name" value="ABC_NikE_OppD_transporters"/>
    <property type="match status" value="1"/>
</dbReference>
<evidence type="ECO:0000256" key="4">
    <source>
        <dbReference type="ARBA" id="ARBA00022475"/>
    </source>
</evidence>
<dbReference type="PANTHER" id="PTHR43297:SF2">
    <property type="entry name" value="DIPEPTIDE TRANSPORT ATP-BINDING PROTEIN DPPD"/>
    <property type="match status" value="1"/>
</dbReference>
<dbReference type="Pfam" id="PF08352">
    <property type="entry name" value="oligo_HPY"/>
    <property type="match status" value="1"/>
</dbReference>
<proteinExistence type="inferred from homology"/>
<comment type="similarity">
    <text evidence="2">Belongs to the ABC transporter superfamily.</text>
</comment>
<comment type="subcellular location">
    <subcellularLocation>
        <location evidence="1">Cell membrane</location>
        <topology evidence="1">Peripheral membrane protein</topology>
    </subcellularLocation>
</comment>
<dbReference type="AlphaFoldDB" id="A0A9W6VL77"/>
<comment type="caution">
    <text evidence="10">The sequence shown here is derived from an EMBL/GenBank/DDBJ whole genome shotgun (WGS) entry which is preliminary data.</text>
</comment>
<evidence type="ECO:0000313" key="10">
    <source>
        <dbReference type="EMBL" id="GLY76148.1"/>
    </source>
</evidence>
<sequence>MTERSEGIEDAAPVVTPPDEGGLMTERSEGIEDAAPVVTPPDEGGLMTERSEGTSEPPLLSIENLVVDFATDDGVVHAVDGVSLAVRAGEIVAVVGESGSGKSVTAMSVLGLVRTPPGVIREGRILLRGEDLRAASGERLREIRGGEIAMIFQDPMTALNPVMTVGRQIAEALRLHDHDLGADDARSRVVTLLRKVGVPEAERRYGQYPHEFSGGMRQRAMIAMAIANDPDLLIADEPTTALDVTIQAQVLELLRTAQRDTGAATILITHDLGVVAELADRVIVMYAGRIVEEADVRSLFARPRHPYTAGLLSSVPRADLDGDLVSIPGSPPNMIDPPGGCAFHPRCPMARERCRTDRPEPYDLGDGRRSACHYADELDEGLALYAAGEEAG</sequence>
<evidence type="ECO:0000256" key="6">
    <source>
        <dbReference type="ARBA" id="ARBA00022840"/>
    </source>
</evidence>
<dbReference type="PROSITE" id="PS50893">
    <property type="entry name" value="ABC_TRANSPORTER_2"/>
    <property type="match status" value="1"/>
</dbReference>
<dbReference type="EMBL" id="BSTJ01000005">
    <property type="protein sequence ID" value="GLY76148.1"/>
    <property type="molecule type" value="Genomic_DNA"/>
</dbReference>
<dbReference type="FunFam" id="3.40.50.300:FF:000016">
    <property type="entry name" value="Oligopeptide ABC transporter ATP-binding component"/>
    <property type="match status" value="1"/>
</dbReference>
<dbReference type="GO" id="GO:0016887">
    <property type="term" value="F:ATP hydrolysis activity"/>
    <property type="evidence" value="ECO:0007669"/>
    <property type="project" value="InterPro"/>
</dbReference>
<feature type="region of interest" description="Disordered" evidence="8">
    <location>
        <begin position="1"/>
        <end position="56"/>
    </location>
</feature>
<dbReference type="InterPro" id="IPR027417">
    <property type="entry name" value="P-loop_NTPase"/>
</dbReference>
<evidence type="ECO:0000256" key="2">
    <source>
        <dbReference type="ARBA" id="ARBA00005417"/>
    </source>
</evidence>
<accession>A0A9W6VL77</accession>
<dbReference type="InterPro" id="IPR003439">
    <property type="entry name" value="ABC_transporter-like_ATP-bd"/>
</dbReference>
<evidence type="ECO:0000256" key="3">
    <source>
        <dbReference type="ARBA" id="ARBA00022448"/>
    </source>
</evidence>
<keyword evidence="5" id="KW-0547">Nucleotide-binding</keyword>
<dbReference type="InterPro" id="IPR013563">
    <property type="entry name" value="Oligopep_ABC_C"/>
</dbReference>
<dbReference type="Pfam" id="PF00005">
    <property type="entry name" value="ABC_tran"/>
    <property type="match status" value="1"/>
</dbReference>
<name>A0A9W6VL77_9ACTN</name>
<evidence type="ECO:0000313" key="11">
    <source>
        <dbReference type="Proteomes" id="UP001165135"/>
    </source>
</evidence>
<dbReference type="InterPro" id="IPR050388">
    <property type="entry name" value="ABC_Ni/Peptide_Import"/>
</dbReference>
<dbReference type="SUPFAM" id="SSF52540">
    <property type="entry name" value="P-loop containing nucleoside triphosphate hydrolases"/>
    <property type="match status" value="1"/>
</dbReference>
<dbReference type="GO" id="GO:0005524">
    <property type="term" value="F:ATP binding"/>
    <property type="evidence" value="ECO:0007669"/>
    <property type="project" value="UniProtKB-KW"/>
</dbReference>
<dbReference type="InterPro" id="IPR003593">
    <property type="entry name" value="AAA+_ATPase"/>
</dbReference>
<keyword evidence="6 10" id="KW-0067">ATP-binding</keyword>
<keyword evidence="3" id="KW-0813">Transport</keyword>
<evidence type="ECO:0000256" key="7">
    <source>
        <dbReference type="ARBA" id="ARBA00023136"/>
    </source>
</evidence>
<dbReference type="Gene3D" id="3.40.50.300">
    <property type="entry name" value="P-loop containing nucleotide triphosphate hydrolases"/>
    <property type="match status" value="1"/>
</dbReference>